<evidence type="ECO:0000256" key="2">
    <source>
        <dbReference type="ARBA" id="ARBA00022555"/>
    </source>
</evidence>
<comment type="similarity">
    <text evidence="5 7">Belongs to the PTH family.</text>
</comment>
<dbReference type="Proteomes" id="UP000022910">
    <property type="component" value="Unassembled WGS sequence"/>
</dbReference>
<dbReference type="OrthoDB" id="1711136at2759"/>
<gene>
    <name evidence="8" type="ORF">RirG_082770</name>
</gene>
<dbReference type="OMA" id="NAGYIFI"/>
<organism evidence="8 9">
    <name type="scientific">Rhizophagus irregularis (strain DAOM 197198w)</name>
    <name type="common">Glomus intraradices</name>
    <dbReference type="NCBI Taxonomy" id="1432141"/>
    <lineage>
        <taxon>Eukaryota</taxon>
        <taxon>Fungi</taxon>
        <taxon>Fungi incertae sedis</taxon>
        <taxon>Mucoromycota</taxon>
        <taxon>Glomeromycotina</taxon>
        <taxon>Glomeromycetes</taxon>
        <taxon>Glomerales</taxon>
        <taxon>Glomeraceae</taxon>
        <taxon>Rhizophagus</taxon>
    </lineage>
</organism>
<keyword evidence="4" id="KW-0694">RNA-binding</keyword>
<reference evidence="8 9" key="1">
    <citation type="submission" date="2014-02" db="EMBL/GenBank/DDBJ databases">
        <title>Single nucleus genome sequencing reveals high similarity among nuclei of an endomycorrhizal fungus.</title>
        <authorList>
            <person name="Lin K."/>
            <person name="Geurts R."/>
            <person name="Zhang Z."/>
            <person name="Limpens E."/>
            <person name="Saunders D.G."/>
            <person name="Mu D."/>
            <person name="Pang E."/>
            <person name="Cao H."/>
            <person name="Cha H."/>
            <person name="Lin T."/>
            <person name="Zhou Q."/>
            <person name="Shang Y."/>
            <person name="Li Y."/>
            <person name="Ivanov S."/>
            <person name="Sharma T."/>
            <person name="Velzen R.V."/>
            <person name="Ruijter N.D."/>
            <person name="Aanen D.K."/>
            <person name="Win J."/>
            <person name="Kamoun S."/>
            <person name="Bisseling T."/>
            <person name="Huang S."/>
        </authorList>
    </citation>
    <scope>NUCLEOTIDE SEQUENCE [LARGE SCALE GENOMIC DNA]</scope>
    <source>
        <strain evidence="9">DAOM197198w</strain>
    </source>
</reference>
<dbReference type="EC" id="3.1.1.29" evidence="1 6"/>
<dbReference type="GO" id="GO:0000049">
    <property type="term" value="F:tRNA binding"/>
    <property type="evidence" value="ECO:0007669"/>
    <property type="project" value="UniProtKB-KW"/>
</dbReference>
<keyword evidence="9" id="KW-1185">Reference proteome</keyword>
<dbReference type="HOGENOM" id="CLU_062456_4_1_1"/>
<dbReference type="InterPro" id="IPR001328">
    <property type="entry name" value="Pept_tRNA_hydro"/>
</dbReference>
<accession>A0A015JUF8</accession>
<dbReference type="InterPro" id="IPR018171">
    <property type="entry name" value="Pept_tRNA_hydro_CS"/>
</dbReference>
<dbReference type="PROSITE" id="PS01195">
    <property type="entry name" value="PEPT_TRNA_HYDROL_1"/>
    <property type="match status" value="1"/>
</dbReference>
<keyword evidence="2" id="KW-0820">tRNA-binding</keyword>
<keyword evidence="3 6" id="KW-0378">Hydrolase</keyword>
<dbReference type="STRING" id="1432141.A0A015JUF8"/>
<evidence type="ECO:0000313" key="9">
    <source>
        <dbReference type="Proteomes" id="UP000022910"/>
    </source>
</evidence>
<dbReference type="PANTHER" id="PTHR17224:SF1">
    <property type="entry name" value="PEPTIDYL-TRNA HYDROLASE"/>
    <property type="match status" value="1"/>
</dbReference>
<comment type="catalytic activity">
    <reaction evidence="6">
        <text>an N-acyl-L-alpha-aminoacyl-tRNA + H2O = an N-acyl-L-amino acid + a tRNA + H(+)</text>
        <dbReference type="Rhea" id="RHEA:54448"/>
        <dbReference type="Rhea" id="RHEA-COMP:10123"/>
        <dbReference type="Rhea" id="RHEA-COMP:13883"/>
        <dbReference type="ChEBI" id="CHEBI:15377"/>
        <dbReference type="ChEBI" id="CHEBI:15378"/>
        <dbReference type="ChEBI" id="CHEBI:59874"/>
        <dbReference type="ChEBI" id="CHEBI:78442"/>
        <dbReference type="ChEBI" id="CHEBI:138191"/>
        <dbReference type="EC" id="3.1.1.29"/>
    </reaction>
</comment>
<dbReference type="InterPro" id="IPR036416">
    <property type="entry name" value="Pept_tRNA_hydro_sf"/>
</dbReference>
<comment type="caution">
    <text evidence="8">The sequence shown here is derived from an EMBL/GenBank/DDBJ whole genome shotgun (WGS) entry which is preliminary data.</text>
</comment>
<sequence>MSRPIDLVVVGLGNPEPEYATTRHNAGYIFIDYLANAISLAQGQAARDLPKFYRRLDLSADVRDTLFTSTNEDGSITNSFRIILIKPLTAMNESGYAVQKVLQHFGVNDTKKLIVAADDLNTLPGTLMIQSGGDLSAMKGHKGLENIVSVIGTEFIRFRLGIGRPISKTTEISQWVLTPFEKGNREMDLFGHLLHLTTQALYDYSIHKDLKRIKKKFAHNQKLPNKLTEMNSLVFPVDTHGF</sequence>
<dbReference type="Gene3D" id="3.40.50.1470">
    <property type="entry name" value="Peptidyl-tRNA hydrolase"/>
    <property type="match status" value="1"/>
</dbReference>
<proteinExistence type="inferred from homology"/>
<dbReference type="GO" id="GO:0004045">
    <property type="term" value="F:peptidyl-tRNA hydrolase activity"/>
    <property type="evidence" value="ECO:0007669"/>
    <property type="project" value="UniProtKB-EC"/>
</dbReference>
<evidence type="ECO:0000256" key="7">
    <source>
        <dbReference type="RuleBase" id="RU004320"/>
    </source>
</evidence>
<evidence type="ECO:0000313" key="8">
    <source>
        <dbReference type="EMBL" id="EXX70965.1"/>
    </source>
</evidence>
<dbReference type="PANTHER" id="PTHR17224">
    <property type="entry name" value="PEPTIDYL-TRNA HYDROLASE"/>
    <property type="match status" value="1"/>
</dbReference>
<evidence type="ECO:0000256" key="6">
    <source>
        <dbReference type="RuleBase" id="RU000673"/>
    </source>
</evidence>
<name>A0A015JUF8_RHIIW</name>
<evidence type="ECO:0000256" key="5">
    <source>
        <dbReference type="ARBA" id="ARBA00038063"/>
    </source>
</evidence>
<dbReference type="EMBL" id="JEMT01016299">
    <property type="protein sequence ID" value="EXX70965.1"/>
    <property type="molecule type" value="Genomic_DNA"/>
</dbReference>
<evidence type="ECO:0000256" key="3">
    <source>
        <dbReference type="ARBA" id="ARBA00022801"/>
    </source>
</evidence>
<dbReference type="Pfam" id="PF01195">
    <property type="entry name" value="Pept_tRNA_hydro"/>
    <property type="match status" value="1"/>
</dbReference>
<evidence type="ECO:0000256" key="1">
    <source>
        <dbReference type="ARBA" id="ARBA00013260"/>
    </source>
</evidence>
<dbReference type="AlphaFoldDB" id="A0A015JUF8"/>
<dbReference type="NCBIfam" id="TIGR00447">
    <property type="entry name" value="pth"/>
    <property type="match status" value="1"/>
</dbReference>
<protein>
    <recommendedName>
        <fullName evidence="1 6">Peptidyl-tRNA hydrolase</fullName>
        <ecNumber evidence="1 6">3.1.1.29</ecNumber>
    </recommendedName>
</protein>
<dbReference type="SUPFAM" id="SSF53178">
    <property type="entry name" value="Peptidyl-tRNA hydrolase-like"/>
    <property type="match status" value="1"/>
</dbReference>
<evidence type="ECO:0000256" key="4">
    <source>
        <dbReference type="ARBA" id="ARBA00022884"/>
    </source>
</evidence>